<evidence type="ECO:0000256" key="2">
    <source>
        <dbReference type="ARBA" id="ARBA00022679"/>
    </source>
</evidence>
<dbReference type="EMBL" id="BMJD01000024">
    <property type="protein sequence ID" value="GGB49041.1"/>
    <property type="molecule type" value="Genomic_DNA"/>
</dbReference>
<gene>
    <name evidence="5" type="ORF">GCM10011409_28290</name>
</gene>
<accession>A0A9W5TZZ3</accession>
<name>A0A9W5TZZ3_9BACI</name>
<dbReference type="Gene3D" id="3.40.50.2000">
    <property type="entry name" value="Glycogen Phosphorylase B"/>
    <property type="match status" value="2"/>
</dbReference>
<dbReference type="Pfam" id="PF26337">
    <property type="entry name" value="Gtf3_C"/>
    <property type="match status" value="1"/>
</dbReference>
<keyword evidence="1" id="KW-0328">Glycosyltransferase</keyword>
<dbReference type="SUPFAM" id="SSF53756">
    <property type="entry name" value="UDP-Glycosyltransferase/glycogen phosphorylase"/>
    <property type="match status" value="1"/>
</dbReference>
<proteinExistence type="predicted"/>
<evidence type="ECO:0000259" key="4">
    <source>
        <dbReference type="Pfam" id="PF26337"/>
    </source>
</evidence>
<organism evidence="5 6">
    <name type="scientific">Lentibacillus populi</name>
    <dbReference type="NCBI Taxonomy" id="1827502"/>
    <lineage>
        <taxon>Bacteria</taxon>
        <taxon>Bacillati</taxon>
        <taxon>Bacillota</taxon>
        <taxon>Bacilli</taxon>
        <taxon>Bacillales</taxon>
        <taxon>Bacillaceae</taxon>
        <taxon>Lentibacillus</taxon>
    </lineage>
</organism>
<dbReference type="Proteomes" id="UP000621492">
    <property type="component" value="Unassembled WGS sequence"/>
</dbReference>
<keyword evidence="2 5" id="KW-0808">Transferase</keyword>
<evidence type="ECO:0000256" key="1">
    <source>
        <dbReference type="ARBA" id="ARBA00022676"/>
    </source>
</evidence>
<dbReference type="InterPro" id="IPR058592">
    <property type="entry name" value="Gtf3_C"/>
</dbReference>
<reference evidence="5" key="1">
    <citation type="journal article" date="2014" name="Int. J. Syst. Evol. Microbiol.">
        <title>Complete genome sequence of Corynebacterium casei LMG S-19264T (=DSM 44701T), isolated from a smear-ripened cheese.</title>
        <authorList>
            <consortium name="US DOE Joint Genome Institute (JGI-PGF)"/>
            <person name="Walter F."/>
            <person name="Albersmeier A."/>
            <person name="Kalinowski J."/>
            <person name="Ruckert C."/>
        </authorList>
    </citation>
    <scope>NUCLEOTIDE SEQUENCE</scope>
    <source>
        <strain evidence="5">CGMCC 1.15454</strain>
    </source>
</reference>
<dbReference type="PANTHER" id="PTHR12526:SF629">
    <property type="entry name" value="TEICHURONIC ACID BIOSYNTHESIS GLYCOSYLTRANSFERASE TUAH-RELATED"/>
    <property type="match status" value="1"/>
</dbReference>
<evidence type="ECO:0000313" key="6">
    <source>
        <dbReference type="Proteomes" id="UP000621492"/>
    </source>
</evidence>
<dbReference type="GO" id="GO:0016757">
    <property type="term" value="F:glycosyltransferase activity"/>
    <property type="evidence" value="ECO:0007669"/>
    <property type="project" value="UniProtKB-KW"/>
</dbReference>
<evidence type="ECO:0000313" key="5">
    <source>
        <dbReference type="EMBL" id="GGB49041.1"/>
    </source>
</evidence>
<protein>
    <submittedName>
        <fullName evidence="5">Glycosyl transferase</fullName>
    </submittedName>
</protein>
<sequence>MSKKVCMVVAYHPFLDARIFKKEAKSLQKKGYNVTMIVPRKNGHLFDIDGTPFTKSFRNKVFTHEGIKIVTYDSESCRNHLNKVLNTEDVWEKQGFNNPLTKLAIQEDADIYHTHEYLSLFAGIGIKRLIKKRKGKHVKLIYDSHELTPDPLDPRYSEEKRKILEQKLLYMLEEVDYIITVSDSIKSWYIAHKPNVPVEVIYNSPPLTKDYAPKKFDNAEFITCYVGNVDAKRGNKDKVIGISEICSKAIDFQFKIIGGTRFGDSFLIPKHLQNVIQLTGWVDYHSIPKHMKDADVGWIDIDDVNQSLNRDYSLPNKFFSYLNNGIPVLVNKCHEMEDFIRKHQCGFVVDKTQATAQDFADALIFLHNNKSKLTQMSQNARKVMERLYSWEKMEDRLFQIYQHLGN</sequence>
<feature type="domain" description="Glucosyltransferase 3-like C-terminal" evidence="4">
    <location>
        <begin position="272"/>
        <end position="386"/>
    </location>
</feature>
<dbReference type="AlphaFoldDB" id="A0A9W5TZZ3"/>
<dbReference type="PANTHER" id="PTHR12526">
    <property type="entry name" value="GLYCOSYLTRANSFERASE"/>
    <property type="match status" value="1"/>
</dbReference>
<dbReference type="Pfam" id="PF13439">
    <property type="entry name" value="Glyco_transf_4"/>
    <property type="match status" value="1"/>
</dbReference>
<keyword evidence="6" id="KW-1185">Reference proteome</keyword>
<dbReference type="InterPro" id="IPR028098">
    <property type="entry name" value="Glyco_trans_4-like_N"/>
</dbReference>
<feature type="domain" description="Glycosyltransferase subfamily 4-like N-terminal" evidence="3">
    <location>
        <begin position="24"/>
        <end position="203"/>
    </location>
</feature>
<reference evidence="5" key="2">
    <citation type="submission" date="2020-09" db="EMBL/GenBank/DDBJ databases">
        <authorList>
            <person name="Sun Q."/>
            <person name="Zhou Y."/>
        </authorList>
    </citation>
    <scope>NUCLEOTIDE SEQUENCE</scope>
    <source>
        <strain evidence="5">CGMCC 1.15454</strain>
    </source>
</reference>
<comment type="caution">
    <text evidence="5">The sequence shown here is derived from an EMBL/GenBank/DDBJ whole genome shotgun (WGS) entry which is preliminary data.</text>
</comment>
<evidence type="ECO:0000259" key="3">
    <source>
        <dbReference type="Pfam" id="PF13439"/>
    </source>
</evidence>